<protein>
    <submittedName>
        <fullName evidence="6">Uncharacterized protein</fullName>
    </submittedName>
</protein>
<dbReference type="AlphaFoldDB" id="A0A1G2D7X2"/>
<evidence type="ECO:0000256" key="1">
    <source>
        <dbReference type="ARBA" id="ARBA00022694"/>
    </source>
</evidence>
<dbReference type="InterPro" id="IPR014721">
    <property type="entry name" value="Ribsml_uS5_D2-typ_fold_subgr"/>
</dbReference>
<keyword evidence="2" id="KW-0540">Nuclease</keyword>
<dbReference type="Gene3D" id="3.30.230.10">
    <property type="match status" value="1"/>
</dbReference>
<dbReference type="Pfam" id="PF00825">
    <property type="entry name" value="Ribonuclease_P"/>
    <property type="match status" value="1"/>
</dbReference>
<organism evidence="6 7">
    <name type="scientific">Candidatus Lloydbacteria bacterium RIFCSPHIGHO2_02_FULL_50_13</name>
    <dbReference type="NCBI Taxonomy" id="1798661"/>
    <lineage>
        <taxon>Bacteria</taxon>
        <taxon>Candidatus Lloydiibacteriota</taxon>
    </lineage>
</organism>
<proteinExistence type="predicted"/>
<keyword evidence="3" id="KW-0255">Endonuclease</keyword>
<gene>
    <name evidence="6" type="ORF">A3D65_05460</name>
</gene>
<reference evidence="6 7" key="1">
    <citation type="journal article" date="2016" name="Nat. Commun.">
        <title>Thousands of microbial genomes shed light on interconnected biogeochemical processes in an aquifer system.</title>
        <authorList>
            <person name="Anantharaman K."/>
            <person name="Brown C.T."/>
            <person name="Hug L.A."/>
            <person name="Sharon I."/>
            <person name="Castelle C.J."/>
            <person name="Probst A.J."/>
            <person name="Thomas B.C."/>
            <person name="Singh A."/>
            <person name="Wilkins M.J."/>
            <person name="Karaoz U."/>
            <person name="Brodie E.L."/>
            <person name="Williams K.H."/>
            <person name="Hubbard S.S."/>
            <person name="Banfield J.F."/>
        </authorList>
    </citation>
    <scope>NUCLEOTIDE SEQUENCE [LARGE SCALE GENOMIC DNA]</scope>
</reference>
<dbReference type="EMBL" id="MHLL01000016">
    <property type="protein sequence ID" value="OGZ09744.1"/>
    <property type="molecule type" value="Genomic_DNA"/>
</dbReference>
<evidence type="ECO:0000256" key="3">
    <source>
        <dbReference type="ARBA" id="ARBA00022759"/>
    </source>
</evidence>
<keyword evidence="5" id="KW-0694">RNA-binding</keyword>
<accession>A0A1G2D7X2</accession>
<dbReference type="SUPFAM" id="SSF54211">
    <property type="entry name" value="Ribosomal protein S5 domain 2-like"/>
    <property type="match status" value="1"/>
</dbReference>
<dbReference type="Proteomes" id="UP000177996">
    <property type="component" value="Unassembled WGS sequence"/>
</dbReference>
<sequence>MLPKRHKLSRATFPSRKEQKLSWGGKALRIYAYVSEQSVVPQFAVVVPKKLCKKAVSRNLFKRRVLAAIRVNMNAFERFSCKKYVVFPKALTNDIPQKSIEEDIRSFLREYAKK</sequence>
<dbReference type="GO" id="GO:0000049">
    <property type="term" value="F:tRNA binding"/>
    <property type="evidence" value="ECO:0007669"/>
    <property type="project" value="InterPro"/>
</dbReference>
<evidence type="ECO:0000313" key="7">
    <source>
        <dbReference type="Proteomes" id="UP000177996"/>
    </source>
</evidence>
<dbReference type="STRING" id="1798661.A3D65_05460"/>
<comment type="caution">
    <text evidence="6">The sequence shown here is derived from an EMBL/GenBank/DDBJ whole genome shotgun (WGS) entry which is preliminary data.</text>
</comment>
<name>A0A1G2D7X2_9BACT</name>
<dbReference type="InterPro" id="IPR020568">
    <property type="entry name" value="Ribosomal_Su5_D2-typ_SF"/>
</dbReference>
<dbReference type="GO" id="GO:0008033">
    <property type="term" value="P:tRNA processing"/>
    <property type="evidence" value="ECO:0007669"/>
    <property type="project" value="UniProtKB-KW"/>
</dbReference>
<evidence type="ECO:0000313" key="6">
    <source>
        <dbReference type="EMBL" id="OGZ09744.1"/>
    </source>
</evidence>
<keyword evidence="4" id="KW-0378">Hydrolase</keyword>
<evidence type="ECO:0000256" key="4">
    <source>
        <dbReference type="ARBA" id="ARBA00022801"/>
    </source>
</evidence>
<evidence type="ECO:0000256" key="5">
    <source>
        <dbReference type="ARBA" id="ARBA00022884"/>
    </source>
</evidence>
<dbReference type="InterPro" id="IPR000100">
    <property type="entry name" value="RNase_P"/>
</dbReference>
<dbReference type="GO" id="GO:0004526">
    <property type="term" value="F:ribonuclease P activity"/>
    <property type="evidence" value="ECO:0007669"/>
    <property type="project" value="InterPro"/>
</dbReference>
<keyword evidence="1" id="KW-0819">tRNA processing</keyword>
<evidence type="ECO:0000256" key="2">
    <source>
        <dbReference type="ARBA" id="ARBA00022722"/>
    </source>
</evidence>